<comment type="caution">
    <text evidence="1">The sequence shown here is derived from an EMBL/GenBank/DDBJ whole genome shotgun (WGS) entry which is preliminary data.</text>
</comment>
<evidence type="ECO:0000313" key="2">
    <source>
        <dbReference type="Proteomes" id="UP000822688"/>
    </source>
</evidence>
<gene>
    <name evidence="1" type="ORF">KC19_VG259300</name>
</gene>
<name>A0A8T0HUI1_CERPU</name>
<dbReference type="AlphaFoldDB" id="A0A8T0HUI1"/>
<accession>A0A8T0HUI1</accession>
<proteinExistence type="predicted"/>
<reference evidence="1" key="1">
    <citation type="submission" date="2020-06" db="EMBL/GenBank/DDBJ databases">
        <title>WGS assembly of Ceratodon purpureus strain R40.</title>
        <authorList>
            <person name="Carey S.B."/>
            <person name="Jenkins J."/>
            <person name="Shu S."/>
            <person name="Lovell J.T."/>
            <person name="Sreedasyam A."/>
            <person name="Maumus F."/>
            <person name="Tiley G.P."/>
            <person name="Fernandez-Pozo N."/>
            <person name="Barry K."/>
            <person name="Chen C."/>
            <person name="Wang M."/>
            <person name="Lipzen A."/>
            <person name="Daum C."/>
            <person name="Saski C.A."/>
            <person name="Payton A.C."/>
            <person name="Mcbreen J.C."/>
            <person name="Conrad R.E."/>
            <person name="Kollar L.M."/>
            <person name="Olsson S."/>
            <person name="Huttunen S."/>
            <person name="Landis J.B."/>
            <person name="Wickett N.J."/>
            <person name="Johnson M.G."/>
            <person name="Rensing S.A."/>
            <person name="Grimwood J."/>
            <person name="Schmutz J."/>
            <person name="Mcdaniel S.F."/>
        </authorList>
    </citation>
    <scope>NUCLEOTIDE SEQUENCE</scope>
    <source>
        <strain evidence="1">R40</strain>
    </source>
</reference>
<keyword evidence="2" id="KW-1185">Reference proteome</keyword>
<organism evidence="1 2">
    <name type="scientific">Ceratodon purpureus</name>
    <name type="common">Fire moss</name>
    <name type="synonym">Dicranum purpureum</name>
    <dbReference type="NCBI Taxonomy" id="3225"/>
    <lineage>
        <taxon>Eukaryota</taxon>
        <taxon>Viridiplantae</taxon>
        <taxon>Streptophyta</taxon>
        <taxon>Embryophyta</taxon>
        <taxon>Bryophyta</taxon>
        <taxon>Bryophytina</taxon>
        <taxon>Bryopsida</taxon>
        <taxon>Dicranidae</taxon>
        <taxon>Pseudoditrichales</taxon>
        <taxon>Ditrichaceae</taxon>
        <taxon>Ceratodon</taxon>
    </lineage>
</organism>
<evidence type="ECO:0000313" key="1">
    <source>
        <dbReference type="EMBL" id="KAG0574391.1"/>
    </source>
</evidence>
<sequence>MSLMLTISFQYLETLCITMDMSSDSRVPSSSTSLLGRPIGDCHNLILKRNGNAKTMNPWLIVNRGVVTSMPKTTIRCIVIVVPQWSPSAPPKSATTPTFCYPPSSPTCCGHDLKLLKHSATTGRVSLSLYMSLMTT</sequence>
<dbReference type="Proteomes" id="UP000822688">
    <property type="component" value="Chromosome V"/>
</dbReference>
<protein>
    <submittedName>
        <fullName evidence="1">Uncharacterized protein</fullName>
    </submittedName>
</protein>
<dbReference type="EMBL" id="CM026426">
    <property type="protein sequence ID" value="KAG0574391.1"/>
    <property type="molecule type" value="Genomic_DNA"/>
</dbReference>